<dbReference type="Proteomes" id="UP001140094">
    <property type="component" value="Unassembled WGS sequence"/>
</dbReference>
<comment type="caution">
    <text evidence="2">The sequence shown here is derived from an EMBL/GenBank/DDBJ whole genome shotgun (WGS) entry which is preliminary data.</text>
</comment>
<sequence length="249" mass="28205">MSQVIKNTECFVREYMKKYDCSHDWYHVQRVVRQALALAKAELESRAVDLEIVHLAALLHDVDDAKYRDDRDEPFSCVNFLVGIGVDKAKAEIVRRIVDSVSFRKELLAAEQDKMGVSSPEEREWRRDCVELACVQDADRLDAIGAFGVLRCAAFSGARNRALYDPDDHAADEITYAHYVRQSSGTTGTAVSHFHEKLLKLTLMMKTKRGKQEAERRHAFMIQFLHQLDDEFSFGDGNGGGAVGGEMRF</sequence>
<dbReference type="SMART" id="SM00471">
    <property type="entry name" value="HDc"/>
    <property type="match status" value="1"/>
</dbReference>
<reference evidence="2" key="1">
    <citation type="submission" date="2022-07" db="EMBL/GenBank/DDBJ databases">
        <title>Phylogenomic reconstructions and comparative analyses of Kickxellomycotina fungi.</title>
        <authorList>
            <person name="Reynolds N.K."/>
            <person name="Stajich J.E."/>
            <person name="Barry K."/>
            <person name="Grigoriev I.V."/>
            <person name="Crous P."/>
            <person name="Smith M.E."/>
        </authorList>
    </citation>
    <scope>NUCLEOTIDE SEQUENCE</scope>
    <source>
        <strain evidence="2">NRRL 1565</strain>
    </source>
</reference>
<gene>
    <name evidence="2" type="ORF">H4R20_002593</name>
</gene>
<dbReference type="Pfam" id="PF01966">
    <property type="entry name" value="HD"/>
    <property type="match status" value="1"/>
</dbReference>
<proteinExistence type="predicted"/>
<organism evidence="2 3">
    <name type="scientific">Coemansia guatemalensis</name>
    <dbReference type="NCBI Taxonomy" id="2761395"/>
    <lineage>
        <taxon>Eukaryota</taxon>
        <taxon>Fungi</taxon>
        <taxon>Fungi incertae sedis</taxon>
        <taxon>Zoopagomycota</taxon>
        <taxon>Kickxellomycotina</taxon>
        <taxon>Kickxellomycetes</taxon>
        <taxon>Kickxellales</taxon>
        <taxon>Kickxellaceae</taxon>
        <taxon>Coemansia</taxon>
    </lineage>
</organism>
<evidence type="ECO:0000259" key="1">
    <source>
        <dbReference type="SMART" id="SM00471"/>
    </source>
</evidence>
<accession>A0A9W8LTT6</accession>
<dbReference type="OrthoDB" id="16547at2759"/>
<dbReference type="PANTHER" id="PTHR33594:SF1">
    <property type="entry name" value="HD_PDEASE DOMAIN-CONTAINING PROTEIN"/>
    <property type="match status" value="1"/>
</dbReference>
<dbReference type="EMBL" id="JANBUO010000426">
    <property type="protein sequence ID" value="KAJ2804207.1"/>
    <property type="molecule type" value="Genomic_DNA"/>
</dbReference>
<dbReference type="SUPFAM" id="SSF109604">
    <property type="entry name" value="HD-domain/PDEase-like"/>
    <property type="match status" value="1"/>
</dbReference>
<dbReference type="InterPro" id="IPR006674">
    <property type="entry name" value="HD_domain"/>
</dbReference>
<keyword evidence="3" id="KW-1185">Reference proteome</keyword>
<protein>
    <recommendedName>
        <fullName evidence="1">HD/PDEase domain-containing protein</fullName>
    </recommendedName>
</protein>
<name>A0A9W8LTT6_9FUNG</name>
<dbReference type="CDD" id="cd00077">
    <property type="entry name" value="HDc"/>
    <property type="match status" value="1"/>
</dbReference>
<dbReference type="PANTHER" id="PTHR33594">
    <property type="entry name" value="SUPERFAMILY HYDROLASE, PUTATIVE (AFU_ORTHOLOGUE AFUA_1G03035)-RELATED"/>
    <property type="match status" value="1"/>
</dbReference>
<evidence type="ECO:0000313" key="2">
    <source>
        <dbReference type="EMBL" id="KAJ2804207.1"/>
    </source>
</evidence>
<dbReference type="Gene3D" id="1.20.58.1910">
    <property type="match status" value="1"/>
</dbReference>
<dbReference type="AlphaFoldDB" id="A0A9W8LTT6"/>
<evidence type="ECO:0000313" key="3">
    <source>
        <dbReference type="Proteomes" id="UP001140094"/>
    </source>
</evidence>
<feature type="domain" description="HD/PDEase" evidence="1">
    <location>
        <begin position="20"/>
        <end position="153"/>
    </location>
</feature>
<dbReference type="Gene3D" id="1.10.472.50">
    <property type="entry name" value="HD-domain/PDEase-like"/>
    <property type="match status" value="1"/>
</dbReference>
<dbReference type="InterPro" id="IPR003607">
    <property type="entry name" value="HD/PDEase_dom"/>
</dbReference>